<dbReference type="EMBL" id="CM000133">
    <property type="protein sequence ID" value="EEC83011.1"/>
    <property type="molecule type" value="Genomic_DNA"/>
</dbReference>
<organism evidence="2 3">
    <name type="scientific">Oryza sativa subsp. indica</name>
    <name type="common">Rice</name>
    <dbReference type="NCBI Taxonomy" id="39946"/>
    <lineage>
        <taxon>Eukaryota</taxon>
        <taxon>Viridiplantae</taxon>
        <taxon>Streptophyta</taxon>
        <taxon>Embryophyta</taxon>
        <taxon>Tracheophyta</taxon>
        <taxon>Spermatophyta</taxon>
        <taxon>Magnoliopsida</taxon>
        <taxon>Liliopsida</taxon>
        <taxon>Poales</taxon>
        <taxon>Poaceae</taxon>
        <taxon>BOP clade</taxon>
        <taxon>Oryzoideae</taxon>
        <taxon>Oryzeae</taxon>
        <taxon>Oryzinae</taxon>
        <taxon>Oryza</taxon>
        <taxon>Oryza sativa</taxon>
    </lineage>
</organism>
<protein>
    <submittedName>
        <fullName evidence="2">Uncharacterized protein</fullName>
    </submittedName>
</protein>
<evidence type="ECO:0000313" key="2">
    <source>
        <dbReference type="EMBL" id="EEC83011.1"/>
    </source>
</evidence>
<keyword evidence="3" id="KW-1185">Reference proteome</keyword>
<dbReference type="STRING" id="39946.B8BBE3"/>
<dbReference type="HOGENOM" id="CLU_1581096_0_0_1"/>
<name>B8BBE3_ORYSI</name>
<evidence type="ECO:0000256" key="1">
    <source>
        <dbReference type="SAM" id="MobiDB-lite"/>
    </source>
</evidence>
<dbReference type="Gramene" id="BGIOSGA028101-TA">
    <property type="protein sequence ID" value="BGIOSGA028101-PA"/>
    <property type="gene ID" value="BGIOSGA028101"/>
</dbReference>
<proteinExistence type="predicted"/>
<reference evidence="2 3" key="1">
    <citation type="journal article" date="2005" name="PLoS Biol.">
        <title>The genomes of Oryza sativa: a history of duplications.</title>
        <authorList>
            <person name="Yu J."/>
            <person name="Wang J."/>
            <person name="Lin W."/>
            <person name="Li S."/>
            <person name="Li H."/>
            <person name="Zhou J."/>
            <person name="Ni P."/>
            <person name="Dong W."/>
            <person name="Hu S."/>
            <person name="Zeng C."/>
            <person name="Zhang J."/>
            <person name="Zhang Y."/>
            <person name="Li R."/>
            <person name="Xu Z."/>
            <person name="Li S."/>
            <person name="Li X."/>
            <person name="Zheng H."/>
            <person name="Cong L."/>
            <person name="Lin L."/>
            <person name="Yin J."/>
            <person name="Geng J."/>
            <person name="Li G."/>
            <person name="Shi J."/>
            <person name="Liu J."/>
            <person name="Lv H."/>
            <person name="Li J."/>
            <person name="Wang J."/>
            <person name="Deng Y."/>
            <person name="Ran L."/>
            <person name="Shi X."/>
            <person name="Wang X."/>
            <person name="Wu Q."/>
            <person name="Li C."/>
            <person name="Ren X."/>
            <person name="Wang J."/>
            <person name="Wang X."/>
            <person name="Li D."/>
            <person name="Liu D."/>
            <person name="Zhang X."/>
            <person name="Ji Z."/>
            <person name="Zhao W."/>
            <person name="Sun Y."/>
            <person name="Zhang Z."/>
            <person name="Bao J."/>
            <person name="Han Y."/>
            <person name="Dong L."/>
            <person name="Ji J."/>
            <person name="Chen P."/>
            <person name="Wu S."/>
            <person name="Liu J."/>
            <person name="Xiao Y."/>
            <person name="Bu D."/>
            <person name="Tan J."/>
            <person name="Yang L."/>
            <person name="Ye C."/>
            <person name="Zhang J."/>
            <person name="Xu J."/>
            <person name="Zhou Y."/>
            <person name="Yu Y."/>
            <person name="Zhang B."/>
            <person name="Zhuang S."/>
            <person name="Wei H."/>
            <person name="Liu B."/>
            <person name="Lei M."/>
            <person name="Yu H."/>
            <person name="Li Y."/>
            <person name="Xu H."/>
            <person name="Wei S."/>
            <person name="He X."/>
            <person name="Fang L."/>
            <person name="Zhang Z."/>
            <person name="Zhang Y."/>
            <person name="Huang X."/>
            <person name="Su Z."/>
            <person name="Tong W."/>
            <person name="Li J."/>
            <person name="Tong Z."/>
            <person name="Li S."/>
            <person name="Ye J."/>
            <person name="Wang L."/>
            <person name="Fang L."/>
            <person name="Lei T."/>
            <person name="Chen C."/>
            <person name="Chen H."/>
            <person name="Xu Z."/>
            <person name="Li H."/>
            <person name="Huang H."/>
            <person name="Zhang F."/>
            <person name="Xu H."/>
            <person name="Li N."/>
            <person name="Zhao C."/>
            <person name="Li S."/>
            <person name="Dong L."/>
            <person name="Huang Y."/>
            <person name="Li L."/>
            <person name="Xi Y."/>
            <person name="Qi Q."/>
            <person name="Li W."/>
            <person name="Zhang B."/>
            <person name="Hu W."/>
            <person name="Zhang Y."/>
            <person name="Tian X."/>
            <person name="Jiao Y."/>
            <person name="Liang X."/>
            <person name="Jin J."/>
            <person name="Gao L."/>
            <person name="Zheng W."/>
            <person name="Hao B."/>
            <person name="Liu S."/>
            <person name="Wang W."/>
            <person name="Yuan L."/>
            <person name="Cao M."/>
            <person name="McDermott J."/>
            <person name="Samudrala R."/>
            <person name="Wang J."/>
            <person name="Wong G.K."/>
            <person name="Yang H."/>
        </authorList>
    </citation>
    <scope>NUCLEOTIDE SEQUENCE [LARGE SCALE GENOMIC DNA]</scope>
    <source>
        <strain evidence="3">cv. 93-11</strain>
    </source>
</reference>
<accession>B8BBE3</accession>
<feature type="region of interest" description="Disordered" evidence="1">
    <location>
        <begin position="92"/>
        <end position="121"/>
    </location>
</feature>
<dbReference type="InterPro" id="IPR036259">
    <property type="entry name" value="MFS_trans_sf"/>
</dbReference>
<sequence>MATTMVASDLVDQHSVRRHRLAGVHSIHQSPSRAAQLMERRVGGGGLVVPSAGLQSFTYIALLPVYEPHGCAARQAPRRRWPRRHHDAPARWRWHGDGLPRHGRGGAHRGETAPCGSRHQDRPDATVPMDVWWLVPQHVLVGVAKVLTVIVLEEFFYELHIVRLAVSLRSLCPRAISSHQATFQRK</sequence>
<evidence type="ECO:0000313" key="3">
    <source>
        <dbReference type="Proteomes" id="UP000007015"/>
    </source>
</evidence>
<dbReference type="Gene3D" id="1.20.1250.20">
    <property type="entry name" value="MFS general substrate transporter like domains"/>
    <property type="match status" value="1"/>
</dbReference>
<gene>
    <name evidence="2" type="ORF">OsI_28068</name>
</gene>
<dbReference type="Proteomes" id="UP000007015">
    <property type="component" value="Chromosome 8"/>
</dbReference>
<dbReference type="AlphaFoldDB" id="B8BBE3"/>